<dbReference type="PANTHER" id="PTHR13887:SF41">
    <property type="entry name" value="THIOREDOXIN SUPERFAMILY PROTEIN"/>
    <property type="match status" value="1"/>
</dbReference>
<dbReference type="InterPro" id="IPR036249">
    <property type="entry name" value="Thioredoxin-like_sf"/>
</dbReference>
<feature type="region of interest" description="Disordered" evidence="1">
    <location>
        <begin position="242"/>
        <end position="262"/>
    </location>
</feature>
<name>A0A8K0NQ93_9TREE</name>
<keyword evidence="4" id="KW-1185">Reference proteome</keyword>
<dbReference type="SUPFAM" id="SSF52833">
    <property type="entry name" value="Thioredoxin-like"/>
    <property type="match status" value="1"/>
</dbReference>
<gene>
    <name evidence="3" type="ORF">FFLO_06653</name>
</gene>
<evidence type="ECO:0000313" key="3">
    <source>
        <dbReference type="EMBL" id="KAG7527722.1"/>
    </source>
</evidence>
<dbReference type="GO" id="GO:0016491">
    <property type="term" value="F:oxidoreductase activity"/>
    <property type="evidence" value="ECO:0007669"/>
    <property type="project" value="InterPro"/>
</dbReference>
<evidence type="ECO:0000313" key="4">
    <source>
        <dbReference type="Proteomes" id="UP000812966"/>
    </source>
</evidence>
<dbReference type="Proteomes" id="UP000812966">
    <property type="component" value="Unassembled WGS sequence"/>
</dbReference>
<dbReference type="InterPro" id="IPR001853">
    <property type="entry name" value="DSBA-like_thioredoxin_dom"/>
</dbReference>
<sequence length="262" mass="29346">MSTFSLIAKRQLRTPTRNMTTSVAHKIKVDMVSDAICPFCYIGYKNYNQGVALAKQKNLDLDLDLEFKPFLLDPTLTSEPMVKRDRYAQKFGGKERVAAMEQQMVQRGKDVGINFSYGGTLSRTHDYHRVMAHAYEKGGEPLQRKVAESFFTGYFENEQDPGQRPYLVKTALDTGVFASEKEANDFFDSSAFDKEVNAGYRQAKELGVSGVPFFVLDNKYGISGAQPPEAFLQVFEQLSKEKKPQPEQLADGGACEVGKECS</sequence>
<accession>A0A8K0NQ93</accession>
<evidence type="ECO:0000259" key="2">
    <source>
        <dbReference type="Pfam" id="PF01323"/>
    </source>
</evidence>
<dbReference type="AlphaFoldDB" id="A0A8K0NQ93"/>
<evidence type="ECO:0000256" key="1">
    <source>
        <dbReference type="SAM" id="MobiDB-lite"/>
    </source>
</evidence>
<proteinExistence type="predicted"/>
<dbReference type="EMBL" id="JABELV010000239">
    <property type="protein sequence ID" value="KAG7527722.1"/>
    <property type="molecule type" value="Genomic_DNA"/>
</dbReference>
<dbReference type="Gene3D" id="3.40.30.10">
    <property type="entry name" value="Glutaredoxin"/>
    <property type="match status" value="1"/>
</dbReference>
<organism evidence="3 4">
    <name type="scientific">Filobasidium floriforme</name>
    <dbReference type="NCBI Taxonomy" id="5210"/>
    <lineage>
        <taxon>Eukaryota</taxon>
        <taxon>Fungi</taxon>
        <taxon>Dikarya</taxon>
        <taxon>Basidiomycota</taxon>
        <taxon>Agaricomycotina</taxon>
        <taxon>Tremellomycetes</taxon>
        <taxon>Filobasidiales</taxon>
        <taxon>Filobasidiaceae</taxon>
        <taxon>Filobasidium</taxon>
    </lineage>
</organism>
<protein>
    <recommendedName>
        <fullName evidence="2">DSBA-like thioredoxin domain-containing protein</fullName>
    </recommendedName>
</protein>
<dbReference type="CDD" id="cd03024">
    <property type="entry name" value="DsbA_FrnE"/>
    <property type="match status" value="1"/>
</dbReference>
<dbReference type="Pfam" id="PF01323">
    <property type="entry name" value="DSBA"/>
    <property type="match status" value="1"/>
</dbReference>
<comment type="caution">
    <text evidence="3">The sequence shown here is derived from an EMBL/GenBank/DDBJ whole genome shotgun (WGS) entry which is preliminary data.</text>
</comment>
<reference evidence="3" key="1">
    <citation type="submission" date="2020-04" db="EMBL/GenBank/DDBJ databases">
        <title>Analysis of mating type loci in Filobasidium floriforme.</title>
        <authorList>
            <person name="Nowrousian M."/>
        </authorList>
    </citation>
    <scope>NUCLEOTIDE SEQUENCE</scope>
    <source>
        <strain evidence="3">CBS 6242</strain>
    </source>
</reference>
<feature type="domain" description="DSBA-like thioredoxin" evidence="2">
    <location>
        <begin position="29"/>
        <end position="233"/>
    </location>
</feature>
<dbReference type="PANTHER" id="PTHR13887">
    <property type="entry name" value="GLUTATHIONE S-TRANSFERASE KAPPA"/>
    <property type="match status" value="1"/>
</dbReference>